<organism evidence="2 3">
    <name type="scientific">Tardiphaga alba</name>
    <dbReference type="NCBI Taxonomy" id="340268"/>
    <lineage>
        <taxon>Bacteria</taxon>
        <taxon>Pseudomonadati</taxon>
        <taxon>Pseudomonadota</taxon>
        <taxon>Alphaproteobacteria</taxon>
        <taxon>Hyphomicrobiales</taxon>
        <taxon>Nitrobacteraceae</taxon>
        <taxon>Tardiphaga</taxon>
    </lineage>
</organism>
<keyword evidence="3" id="KW-1185">Reference proteome</keyword>
<dbReference type="RefSeq" id="WP_211909250.1">
    <property type="nucleotide sequence ID" value="NZ_CP036498.1"/>
</dbReference>
<dbReference type="EMBL" id="CP036498">
    <property type="protein sequence ID" value="QUS40663.1"/>
    <property type="molecule type" value="Genomic_DNA"/>
</dbReference>
<proteinExistence type="predicted"/>
<evidence type="ECO:0000313" key="2">
    <source>
        <dbReference type="EMBL" id="QUS40663.1"/>
    </source>
</evidence>
<feature type="compositionally biased region" description="Basic and acidic residues" evidence="1">
    <location>
        <begin position="1"/>
        <end position="29"/>
    </location>
</feature>
<protein>
    <submittedName>
        <fullName evidence="2">Uncharacterized protein</fullName>
    </submittedName>
</protein>
<gene>
    <name evidence="2" type="ORF">RPMA_18875</name>
</gene>
<evidence type="ECO:0000256" key="1">
    <source>
        <dbReference type="SAM" id="MobiDB-lite"/>
    </source>
</evidence>
<evidence type="ECO:0000313" key="3">
    <source>
        <dbReference type="Proteomes" id="UP000682843"/>
    </source>
</evidence>
<dbReference type="Proteomes" id="UP000682843">
    <property type="component" value="Chromosome"/>
</dbReference>
<sequence length="60" mass="6809">MAKSDQDITLDEKSQEQPQTKERARDPSSKDQPQPPTREEEKTGKVAPGQKHQRHLGDKS</sequence>
<feature type="region of interest" description="Disordered" evidence="1">
    <location>
        <begin position="1"/>
        <end position="60"/>
    </location>
</feature>
<name>A0ABX8AAI5_9BRAD</name>
<accession>A0ABX8AAI5</accession>
<reference evidence="2 3" key="1">
    <citation type="submission" date="2019-02" db="EMBL/GenBank/DDBJ databases">
        <title>Emended description of the genus Rhodopseudomonas and description of Rhodopseudomonas albus sp. nov., a non-phototrophic, heavy-metal-tolerant bacterium isolated from garden soil.</title>
        <authorList>
            <person name="Bao Z."/>
            <person name="Cao W.W."/>
            <person name="Sato Y."/>
            <person name="Nishizawa T."/>
            <person name="Zhao J."/>
            <person name="Guo Y."/>
            <person name="Ohta H."/>
        </authorList>
    </citation>
    <scope>NUCLEOTIDE SEQUENCE [LARGE SCALE GENOMIC DNA]</scope>
    <source>
        <strain evidence="2 3">SK50-23</strain>
    </source>
</reference>